<comment type="caution">
    <text evidence="3">The sequence shown here is derived from an EMBL/GenBank/DDBJ whole genome shotgun (WGS) entry which is preliminary data.</text>
</comment>
<dbReference type="Pfam" id="PF01569">
    <property type="entry name" value="PAP2"/>
    <property type="match status" value="1"/>
</dbReference>
<feature type="transmembrane region" description="Helical" evidence="1">
    <location>
        <begin position="177"/>
        <end position="198"/>
    </location>
</feature>
<keyword evidence="1" id="KW-1133">Transmembrane helix</keyword>
<dbReference type="AlphaFoldDB" id="A0A2T0WBD6"/>
<dbReference type="SUPFAM" id="SSF48317">
    <property type="entry name" value="Acid phosphatase/Vanadium-dependent haloperoxidase"/>
    <property type="match status" value="1"/>
</dbReference>
<dbReference type="OrthoDB" id="9801622at2"/>
<keyword evidence="1" id="KW-0812">Transmembrane</keyword>
<dbReference type="PANTHER" id="PTHR14969:SF13">
    <property type="entry name" value="AT30094P"/>
    <property type="match status" value="1"/>
</dbReference>
<dbReference type="InterPro" id="IPR000326">
    <property type="entry name" value="PAP2/HPO"/>
</dbReference>
<dbReference type="InterPro" id="IPR036938">
    <property type="entry name" value="PAP2/HPO_sf"/>
</dbReference>
<feature type="domain" description="Phosphatidic acid phosphatase type 2/haloperoxidase" evidence="2">
    <location>
        <begin position="106"/>
        <end position="219"/>
    </location>
</feature>
<dbReference type="SMART" id="SM00014">
    <property type="entry name" value="acidPPc"/>
    <property type="match status" value="1"/>
</dbReference>
<dbReference type="RefSeq" id="WP_106268544.1">
    <property type="nucleotide sequence ID" value="NZ_PVTQ01000027.1"/>
</dbReference>
<feature type="transmembrane region" description="Helical" evidence="1">
    <location>
        <begin position="106"/>
        <end position="127"/>
    </location>
</feature>
<evidence type="ECO:0000259" key="2">
    <source>
        <dbReference type="SMART" id="SM00014"/>
    </source>
</evidence>
<dbReference type="Proteomes" id="UP000238392">
    <property type="component" value="Unassembled WGS sequence"/>
</dbReference>
<feature type="transmembrane region" description="Helical" evidence="1">
    <location>
        <begin position="147"/>
        <end position="165"/>
    </location>
</feature>
<keyword evidence="4" id="KW-1185">Reference proteome</keyword>
<dbReference type="Gene3D" id="1.20.144.10">
    <property type="entry name" value="Phosphatidic acid phosphatase type 2/haloperoxidase"/>
    <property type="match status" value="1"/>
</dbReference>
<feature type="transmembrane region" description="Helical" evidence="1">
    <location>
        <begin position="18"/>
        <end position="36"/>
    </location>
</feature>
<evidence type="ECO:0000313" key="4">
    <source>
        <dbReference type="Proteomes" id="UP000238392"/>
    </source>
</evidence>
<name>A0A2T0WBD6_9RHOB</name>
<evidence type="ECO:0000313" key="3">
    <source>
        <dbReference type="EMBL" id="PRY84030.1"/>
    </source>
</evidence>
<dbReference type="PANTHER" id="PTHR14969">
    <property type="entry name" value="SPHINGOSINE-1-PHOSPHATE PHOSPHOHYDROLASE"/>
    <property type="match status" value="1"/>
</dbReference>
<dbReference type="EMBL" id="PVTQ01000027">
    <property type="protein sequence ID" value="PRY84030.1"/>
    <property type="molecule type" value="Genomic_DNA"/>
</dbReference>
<sequence length="233" mass="24847">MIRVPILTTLIQRYETRTLTMIALSAGALWGFVGVAEEMSEGDLHSFDETVLLALRVAGQPDNPIGGPEIEIAMRDLTALGGVTVLTVMTLSVMTYLILARQKASAAFLGLAIVGGQVISGLAKFGFDRPRPDLVSHAVEVSSSSFPSGHSMMAAVTYLTLAVMLGRAEPRASIRRFYIVLAGILALLVGVSRVYLGVHWPSDVLAGWSLGAAWALGVAMLAEHMARRGRIES</sequence>
<feature type="transmembrane region" description="Helical" evidence="1">
    <location>
        <begin position="77"/>
        <end position="99"/>
    </location>
</feature>
<keyword evidence="1" id="KW-0472">Membrane</keyword>
<accession>A0A2T0WBD6</accession>
<reference evidence="3 4" key="1">
    <citation type="submission" date="2018-03" db="EMBL/GenBank/DDBJ databases">
        <title>Genomic Encyclopedia of Archaeal and Bacterial Type Strains, Phase II (KMG-II): from individual species to whole genera.</title>
        <authorList>
            <person name="Goeker M."/>
        </authorList>
    </citation>
    <scope>NUCLEOTIDE SEQUENCE [LARGE SCALE GENOMIC DNA]</scope>
    <source>
        <strain evidence="3 4">DSM 100212</strain>
    </source>
</reference>
<feature type="transmembrane region" description="Helical" evidence="1">
    <location>
        <begin position="204"/>
        <end position="222"/>
    </location>
</feature>
<proteinExistence type="predicted"/>
<organism evidence="3 4">
    <name type="scientific">Donghicola tyrosinivorans</name>
    <dbReference type="NCBI Taxonomy" id="1652492"/>
    <lineage>
        <taxon>Bacteria</taxon>
        <taxon>Pseudomonadati</taxon>
        <taxon>Pseudomonadota</taxon>
        <taxon>Alphaproteobacteria</taxon>
        <taxon>Rhodobacterales</taxon>
        <taxon>Roseobacteraceae</taxon>
        <taxon>Donghicola</taxon>
    </lineage>
</organism>
<dbReference type="CDD" id="cd03392">
    <property type="entry name" value="PAP2_like_2"/>
    <property type="match status" value="1"/>
</dbReference>
<protein>
    <submittedName>
        <fullName evidence="3">Undecaprenyl-diphosphatase</fullName>
    </submittedName>
</protein>
<evidence type="ECO:0000256" key="1">
    <source>
        <dbReference type="SAM" id="Phobius"/>
    </source>
</evidence>
<gene>
    <name evidence="3" type="ORF">CLV74_1272</name>
</gene>